<sequence length="88" mass="10301">MNNVMLYEKIRTILLHDWDPIGVSDLPDAQDEYDSYVHPISEMLNQGKSVNEIYTYLRWVVNDYMCLDGNEDVERAIAEKLVNILITH</sequence>
<dbReference type="Proteomes" id="UP000734343">
    <property type="component" value="Unassembled WGS sequence"/>
</dbReference>
<evidence type="ECO:0000313" key="1">
    <source>
        <dbReference type="EMBL" id="MBU9857167.1"/>
    </source>
</evidence>
<proteinExistence type="predicted"/>
<dbReference type="RefSeq" id="WP_113878396.1">
    <property type="nucleotide sequence ID" value="NZ_JAFMOW010000066.1"/>
</dbReference>
<dbReference type="Gene3D" id="1.10.340.20">
    <property type="entry name" value="Apc36109-like domain"/>
    <property type="match status" value="1"/>
</dbReference>
<dbReference type="InterPro" id="IPR023162">
    <property type="entry name" value="Apc36109-like_dom_sf"/>
</dbReference>
<protein>
    <recommendedName>
        <fullName evidence="3">DUF1871 family protein</fullName>
    </recommendedName>
</protein>
<dbReference type="EMBL" id="JAFMOW010000066">
    <property type="protein sequence ID" value="MBU9857167.1"/>
    <property type="molecule type" value="Genomic_DNA"/>
</dbReference>
<evidence type="ECO:0008006" key="3">
    <source>
        <dbReference type="Google" id="ProtNLM"/>
    </source>
</evidence>
<organism evidence="1 2">
    <name type="scientific">Rahnella bonaserana</name>
    <dbReference type="NCBI Taxonomy" id="2816248"/>
    <lineage>
        <taxon>Bacteria</taxon>
        <taxon>Pseudomonadati</taxon>
        <taxon>Pseudomonadota</taxon>
        <taxon>Gammaproteobacteria</taxon>
        <taxon>Enterobacterales</taxon>
        <taxon>Yersiniaceae</taxon>
        <taxon>Rahnella</taxon>
    </lineage>
</organism>
<reference evidence="1 2" key="1">
    <citation type="submission" date="2021-03" db="EMBL/GenBank/DDBJ databases">
        <title>Five novel Rahnella species.</title>
        <authorList>
            <person name="Brady C."/>
            <person name="Asselin J."/>
            <person name="Beer S."/>
            <person name="Bruberg M.B."/>
            <person name="Crampton B."/>
            <person name="Venter S."/>
            <person name="Arnold D."/>
            <person name="Denman S."/>
        </authorList>
    </citation>
    <scope>NUCLEOTIDE SEQUENCE [LARGE SCALE GENOMIC DNA]</scope>
    <source>
        <strain evidence="1 2">H11b</strain>
    </source>
</reference>
<gene>
    <name evidence="1" type="ORF">J1778_18005</name>
</gene>
<evidence type="ECO:0000313" key="2">
    <source>
        <dbReference type="Proteomes" id="UP000734343"/>
    </source>
</evidence>
<keyword evidence="2" id="KW-1185">Reference proteome</keyword>
<comment type="caution">
    <text evidence="1">The sequence shown here is derived from an EMBL/GenBank/DDBJ whole genome shotgun (WGS) entry which is preliminary data.</text>
</comment>
<accession>A0ABS6LYJ7</accession>
<name>A0ABS6LYJ7_9GAMM</name>